<protein>
    <submittedName>
        <fullName evidence="2">Uncharacterized protein</fullName>
    </submittedName>
</protein>
<keyword evidence="1" id="KW-1133">Transmembrane helix</keyword>
<gene>
    <name evidence="2" type="ORF">C6P37_13610</name>
</gene>
<dbReference type="Proteomes" id="UP000257014">
    <property type="component" value="Unassembled WGS sequence"/>
</dbReference>
<organism evidence="2 3">
    <name type="scientific">Caldibacillus debilis</name>
    <dbReference type="NCBI Taxonomy" id="301148"/>
    <lineage>
        <taxon>Bacteria</taxon>
        <taxon>Bacillati</taxon>
        <taxon>Bacillota</taxon>
        <taxon>Bacilli</taxon>
        <taxon>Bacillales</taxon>
        <taxon>Bacillaceae</taxon>
        <taxon>Caldibacillus</taxon>
    </lineage>
</organism>
<keyword evidence="1" id="KW-0812">Transmembrane</keyword>
<proteinExistence type="predicted"/>
<dbReference type="EMBL" id="QEWE01000026">
    <property type="protein sequence ID" value="REJ26363.1"/>
    <property type="molecule type" value="Genomic_DNA"/>
</dbReference>
<evidence type="ECO:0000313" key="2">
    <source>
        <dbReference type="EMBL" id="REJ26363.1"/>
    </source>
</evidence>
<accession>A0A3E0K0H1</accession>
<feature type="transmembrane region" description="Helical" evidence="1">
    <location>
        <begin position="52"/>
        <end position="72"/>
    </location>
</feature>
<feature type="transmembrane region" description="Helical" evidence="1">
    <location>
        <begin position="128"/>
        <end position="146"/>
    </location>
</feature>
<sequence length="183" mass="21054">MKKPFGKIIFGLILMILDIYVWGIDILPDPAAFLLIIWGIRDLAKEYSIKETAGKASLWASISLVFSLLPFFQIETALLTDSFLLAYALFTFIFFLLFIYSLFQMMLDIARQLERHELRKKTYTFSKIYMAVFIGYFFLVFLMRDFPPADPLALGLALLSTVTGAALAVTFLIWLYRFQRAIG</sequence>
<evidence type="ECO:0000313" key="3">
    <source>
        <dbReference type="Proteomes" id="UP000257014"/>
    </source>
</evidence>
<feature type="transmembrane region" description="Helical" evidence="1">
    <location>
        <begin position="20"/>
        <end position="40"/>
    </location>
</feature>
<reference evidence="2 3" key="1">
    <citation type="submission" date="2018-03" db="EMBL/GenBank/DDBJ databases">
        <authorList>
            <person name="Keele B.F."/>
        </authorList>
    </citation>
    <scope>NUCLEOTIDE SEQUENCE [LARGE SCALE GENOMIC DNA]</scope>
    <source>
        <strain evidence="2">ZCTH4_d</strain>
    </source>
</reference>
<feature type="transmembrane region" description="Helical" evidence="1">
    <location>
        <begin position="84"/>
        <end position="107"/>
    </location>
</feature>
<evidence type="ECO:0000256" key="1">
    <source>
        <dbReference type="SAM" id="Phobius"/>
    </source>
</evidence>
<dbReference type="RefSeq" id="WP_276644283.1">
    <property type="nucleotide sequence ID" value="NZ_JBAIZG010000071.1"/>
</dbReference>
<dbReference type="AlphaFoldDB" id="A0A3E0K0H1"/>
<feature type="transmembrane region" description="Helical" evidence="1">
    <location>
        <begin position="152"/>
        <end position="176"/>
    </location>
</feature>
<name>A0A3E0K0H1_9BACI</name>
<keyword evidence="1" id="KW-0472">Membrane</keyword>
<comment type="caution">
    <text evidence="2">The sequence shown here is derived from an EMBL/GenBank/DDBJ whole genome shotgun (WGS) entry which is preliminary data.</text>
</comment>